<gene>
    <name evidence="4" type="ORF">CLV37_103175</name>
</gene>
<dbReference type="InterPro" id="IPR011251">
    <property type="entry name" value="Luciferase-like_dom"/>
</dbReference>
<dbReference type="OrthoDB" id="7903015at2"/>
<dbReference type="RefSeq" id="WP_106208942.1">
    <property type="nucleotide sequence ID" value="NZ_PVZF01000003.1"/>
</dbReference>
<reference evidence="4 5" key="1">
    <citation type="submission" date="2018-03" db="EMBL/GenBank/DDBJ databases">
        <title>Genomic Encyclopedia of Archaeal and Bacterial Type Strains, Phase II (KMG-II): from individual species to whole genera.</title>
        <authorList>
            <person name="Goeker M."/>
        </authorList>
    </citation>
    <scope>NUCLEOTIDE SEQUENCE [LARGE SCALE GENOMIC DNA]</scope>
    <source>
        <strain evidence="4 5">DSM 19711</strain>
    </source>
</reference>
<dbReference type="PANTHER" id="PTHR30137">
    <property type="entry name" value="LUCIFERASE-LIKE MONOOXYGENASE"/>
    <property type="match status" value="1"/>
</dbReference>
<keyword evidence="5" id="KW-1185">Reference proteome</keyword>
<evidence type="ECO:0000259" key="3">
    <source>
        <dbReference type="Pfam" id="PF00296"/>
    </source>
</evidence>
<comment type="caution">
    <text evidence="4">The sequence shown here is derived from an EMBL/GenBank/DDBJ whole genome shotgun (WGS) entry which is preliminary data.</text>
</comment>
<dbReference type="EMBL" id="PVZF01000003">
    <property type="protein sequence ID" value="PRY16744.1"/>
    <property type="molecule type" value="Genomic_DNA"/>
</dbReference>
<dbReference type="Gene3D" id="3.20.20.30">
    <property type="entry name" value="Luciferase-like domain"/>
    <property type="match status" value="1"/>
</dbReference>
<evidence type="ECO:0000313" key="5">
    <source>
        <dbReference type="Proteomes" id="UP000238083"/>
    </source>
</evidence>
<accession>A0A2T0R6E1</accession>
<dbReference type="PANTHER" id="PTHR30137:SF8">
    <property type="entry name" value="BLR5498 PROTEIN"/>
    <property type="match status" value="1"/>
</dbReference>
<keyword evidence="2 4" id="KW-0503">Monooxygenase</keyword>
<keyword evidence="1" id="KW-0560">Oxidoreductase</keyword>
<dbReference type="InterPro" id="IPR050766">
    <property type="entry name" value="Bact_Lucif_Oxidored"/>
</dbReference>
<dbReference type="GO" id="GO:0004497">
    <property type="term" value="F:monooxygenase activity"/>
    <property type="evidence" value="ECO:0007669"/>
    <property type="project" value="UniProtKB-KW"/>
</dbReference>
<dbReference type="InterPro" id="IPR036661">
    <property type="entry name" value="Luciferase-like_sf"/>
</dbReference>
<protein>
    <submittedName>
        <fullName evidence="4">Alkanesulfonate monooxygenase SsuD/methylene tetrahydromethanopterin reductase-like flavin-dependent oxidoreductase (Luciferase family)</fullName>
    </submittedName>
</protein>
<name>A0A2T0R6E1_9ACTN</name>
<evidence type="ECO:0000256" key="1">
    <source>
        <dbReference type="ARBA" id="ARBA00023002"/>
    </source>
</evidence>
<organism evidence="4 5">
    <name type="scientific">Kineococcus rhizosphaerae</name>
    <dbReference type="NCBI Taxonomy" id="559628"/>
    <lineage>
        <taxon>Bacteria</taxon>
        <taxon>Bacillati</taxon>
        <taxon>Actinomycetota</taxon>
        <taxon>Actinomycetes</taxon>
        <taxon>Kineosporiales</taxon>
        <taxon>Kineosporiaceae</taxon>
        <taxon>Kineococcus</taxon>
    </lineage>
</organism>
<dbReference type="Proteomes" id="UP000238083">
    <property type="component" value="Unassembled WGS sequence"/>
</dbReference>
<feature type="domain" description="Luciferase-like" evidence="3">
    <location>
        <begin position="1"/>
        <end position="317"/>
    </location>
</feature>
<dbReference type="SUPFAM" id="SSF51679">
    <property type="entry name" value="Bacterial luciferase-like"/>
    <property type="match status" value="1"/>
</dbReference>
<dbReference type="Pfam" id="PF00296">
    <property type="entry name" value="Bac_luciferase"/>
    <property type="match status" value="1"/>
</dbReference>
<sequence length="351" mass="39628">MKFSLFVHMERWDEEVSHQQLFENLTELALMAEEGGFSTVWIGEHHAMEYTVSPSPMPQLAYLAARTSRIRLGAGTIIAPFWNPIRAAGECALLDVISGGRMEVGLARGAYQFEFDRMADGLSARDGGKHLRELVPAVRKLWEGDYAHDGEIWQFPTSTSVPSPVQKPGPPVWIAARDPDSHDFAVASGCNVMVTPLMKGDEEVEDLARKFDTAVANHPERDRPQLMVLRHTHVHPTDRPDAWRPAAEAVARYYRTFDAWFGNRTTPEKGFLAPSPEEKFADRPEFEVDSLHKTAMIGTPEEVVERIRYYEQLGVDEFSFWIDNGMSHEEKRDSLALFIEQVVPAFTGDGR</sequence>
<proteinExistence type="predicted"/>
<dbReference type="AlphaFoldDB" id="A0A2T0R6E1"/>
<evidence type="ECO:0000256" key="2">
    <source>
        <dbReference type="ARBA" id="ARBA00023033"/>
    </source>
</evidence>
<evidence type="ECO:0000313" key="4">
    <source>
        <dbReference type="EMBL" id="PRY16744.1"/>
    </source>
</evidence>
<dbReference type="GO" id="GO:0005829">
    <property type="term" value="C:cytosol"/>
    <property type="evidence" value="ECO:0007669"/>
    <property type="project" value="TreeGrafter"/>
</dbReference>
<dbReference type="GO" id="GO:0016705">
    <property type="term" value="F:oxidoreductase activity, acting on paired donors, with incorporation or reduction of molecular oxygen"/>
    <property type="evidence" value="ECO:0007669"/>
    <property type="project" value="InterPro"/>
</dbReference>